<gene>
    <name evidence="1" type="ORF">Amon02_000862800</name>
</gene>
<sequence>MNCIYVNRSGLNVSERQSLGTPTTSVSDRNKLTHSTRNFSVLSILLEQQRQPHDTSSVSKSSHELQVQHPNKLNLTTKSENSIEKKSDSLSPQTEPTTPSKQPTKKSWKERYFGLTGEQQGQAGFGEVIRLLKLARKDAKLFACAVVLLIISAAIIMSLPKITGAVLDATKHYESLATLELYGFSLNQFLGIMAGLLLISTGATFGQ</sequence>
<dbReference type="EMBL" id="BSXS01007730">
    <property type="protein sequence ID" value="GME90023.1"/>
    <property type="molecule type" value="Genomic_DNA"/>
</dbReference>
<reference evidence="1" key="1">
    <citation type="submission" date="2023-04" db="EMBL/GenBank/DDBJ databases">
        <title>Ambrosiozyma monospora NBRC 10751.</title>
        <authorList>
            <person name="Ichikawa N."/>
            <person name="Sato H."/>
            <person name="Tonouchi N."/>
        </authorList>
    </citation>
    <scope>NUCLEOTIDE SEQUENCE</scope>
    <source>
        <strain evidence="1">NBRC 10751</strain>
    </source>
</reference>
<comment type="caution">
    <text evidence="1">The sequence shown here is derived from an EMBL/GenBank/DDBJ whole genome shotgun (WGS) entry which is preliminary data.</text>
</comment>
<organism evidence="1 2">
    <name type="scientific">Ambrosiozyma monospora</name>
    <name type="common">Yeast</name>
    <name type="synonym">Endomycopsis monosporus</name>
    <dbReference type="NCBI Taxonomy" id="43982"/>
    <lineage>
        <taxon>Eukaryota</taxon>
        <taxon>Fungi</taxon>
        <taxon>Dikarya</taxon>
        <taxon>Ascomycota</taxon>
        <taxon>Saccharomycotina</taxon>
        <taxon>Pichiomycetes</taxon>
        <taxon>Pichiales</taxon>
        <taxon>Pichiaceae</taxon>
        <taxon>Ambrosiozyma</taxon>
    </lineage>
</organism>
<dbReference type="Proteomes" id="UP001165064">
    <property type="component" value="Unassembled WGS sequence"/>
</dbReference>
<evidence type="ECO:0000313" key="1">
    <source>
        <dbReference type="EMBL" id="GME90023.1"/>
    </source>
</evidence>
<protein>
    <submittedName>
        <fullName evidence="1">Unnamed protein product</fullName>
    </submittedName>
</protein>
<proteinExistence type="predicted"/>
<accession>A0ACB5TJK5</accession>
<name>A0ACB5TJK5_AMBMO</name>
<evidence type="ECO:0000313" key="2">
    <source>
        <dbReference type="Proteomes" id="UP001165064"/>
    </source>
</evidence>
<keyword evidence="2" id="KW-1185">Reference proteome</keyword>